<reference evidence="2 3" key="1">
    <citation type="journal article" date="2013" name="ISME J.">
        <title>Comparative genomics of pathogenic lineages of Vibrio nigripulchritudo identifies virulence-associated traits.</title>
        <authorList>
            <person name="Goudenege D."/>
            <person name="Labreuche Y."/>
            <person name="Krin E."/>
            <person name="Ansquer D."/>
            <person name="Mangenot S."/>
            <person name="Calteau A."/>
            <person name="Medigue C."/>
            <person name="Mazel D."/>
            <person name="Polz M.F."/>
            <person name="Le Roux F."/>
        </authorList>
    </citation>
    <scope>NUCLEOTIDE SEQUENCE [LARGE SCALE GENOMIC DNA]</scope>
    <source>
        <strain evidence="3">SnF1</strain>
    </source>
</reference>
<keyword evidence="1" id="KW-0472">Membrane</keyword>
<dbReference type="GeneID" id="97540899"/>
<keyword evidence="1" id="KW-1133">Transmembrane helix</keyword>
<dbReference type="EMBL" id="FO203526">
    <property type="protein sequence ID" value="CCO58121.1"/>
    <property type="molecule type" value="Genomic_DNA"/>
</dbReference>
<organism evidence="2 3">
    <name type="scientific">Vibrio nigripulchritudo</name>
    <dbReference type="NCBI Taxonomy" id="28173"/>
    <lineage>
        <taxon>Bacteria</taxon>
        <taxon>Pseudomonadati</taxon>
        <taxon>Pseudomonadota</taxon>
        <taxon>Gammaproteobacteria</taxon>
        <taxon>Vibrionales</taxon>
        <taxon>Vibrionaceae</taxon>
        <taxon>Vibrio</taxon>
    </lineage>
</organism>
<dbReference type="STRING" id="28173.VIBNI_A2032"/>
<dbReference type="OrthoDB" id="7061905at2"/>
<name>U4K682_9VIBR</name>
<dbReference type="RefSeq" id="WP_022550955.1">
    <property type="nucleotide sequence ID" value="NC_022528.1"/>
</dbReference>
<dbReference type="AlphaFoldDB" id="U4K682"/>
<dbReference type="KEGG" id="vni:VIBNI_A2032"/>
<keyword evidence="1" id="KW-0812">Transmembrane</keyword>
<gene>
    <name evidence="2" type="ORF">VIBNI_A2032</name>
</gene>
<dbReference type="PATRIC" id="fig|1260221.3.peg.1932"/>
<feature type="transmembrane region" description="Helical" evidence="1">
    <location>
        <begin position="42"/>
        <end position="60"/>
    </location>
</feature>
<keyword evidence="3" id="KW-1185">Reference proteome</keyword>
<accession>U4K682</accession>
<dbReference type="Proteomes" id="UP000016895">
    <property type="component" value="Chromosome 1"/>
</dbReference>
<protein>
    <recommendedName>
        <fullName evidence="4">DUF2982 domain-containing protein</fullName>
    </recommendedName>
</protein>
<evidence type="ECO:0008006" key="4">
    <source>
        <dbReference type="Google" id="ProtNLM"/>
    </source>
</evidence>
<dbReference type="Pfam" id="PF11201">
    <property type="entry name" value="DUF2982"/>
    <property type="match status" value="1"/>
</dbReference>
<dbReference type="InterPro" id="IPR021367">
    <property type="entry name" value="DUF2982"/>
</dbReference>
<evidence type="ECO:0000256" key="1">
    <source>
        <dbReference type="SAM" id="Phobius"/>
    </source>
</evidence>
<feature type="transmembrane region" description="Helical" evidence="1">
    <location>
        <begin position="20"/>
        <end position="36"/>
    </location>
</feature>
<evidence type="ECO:0000313" key="3">
    <source>
        <dbReference type="Proteomes" id="UP000016895"/>
    </source>
</evidence>
<dbReference type="eggNOG" id="ENOG5032S0P">
    <property type="taxonomic scope" value="Bacteria"/>
</dbReference>
<sequence>MNTIHMTNIPFSYQSPTGRLVMGLACLIAFFLLILSPGIQQALLSLFGLIAFFVVTHFLIEKSKVSFTLTATHFQQHMFKGGWVVRWNNISHIGVCTYSQEGWHQPIPWIGIKLKDYEPYLDNICPRISTQILLEQRSLLYLGLKQMDKKNIPFEDIVLDSKPYESSNGEQYTGLQAMLANRMAYQRENFGYDIFISTSDLDRSGDEFVGLARRFLAAADKEDLIN</sequence>
<evidence type="ECO:0000313" key="2">
    <source>
        <dbReference type="EMBL" id="CCO58121.1"/>
    </source>
</evidence>
<proteinExistence type="predicted"/>